<name>A0A347WFY0_9PROT</name>
<reference evidence="2 3" key="1">
    <citation type="submission" date="2017-08" db="EMBL/GenBank/DDBJ databases">
        <title>Complete genome sequence of Gluconacetobacter saccharivorans CV1 isolated from Fermented Vinegar.</title>
        <authorList>
            <person name="Kim S.-Y."/>
        </authorList>
    </citation>
    <scope>NUCLEOTIDE SEQUENCE [LARGE SCALE GENOMIC DNA]</scope>
    <source>
        <strain evidence="2 3">CV1</strain>
        <plasmid evidence="2 3">unnamed1</plasmid>
    </source>
</reference>
<geneLocation type="plasmid" evidence="2 3">
    <name>unnamed1</name>
</geneLocation>
<protein>
    <submittedName>
        <fullName evidence="2">Uncharacterized protein</fullName>
    </submittedName>
</protein>
<keyword evidence="2" id="KW-0614">Plasmid</keyword>
<gene>
    <name evidence="2" type="ORF">CD178_03029</name>
</gene>
<dbReference type="RefSeq" id="WP_254058041.1">
    <property type="nucleotide sequence ID" value="NZ_CP023037.1"/>
</dbReference>
<keyword evidence="1" id="KW-0812">Transmembrane</keyword>
<dbReference type="KEGG" id="ksc:CD178_03029"/>
<feature type="transmembrane region" description="Helical" evidence="1">
    <location>
        <begin position="63"/>
        <end position="88"/>
    </location>
</feature>
<evidence type="ECO:0000313" key="3">
    <source>
        <dbReference type="Proteomes" id="UP000264120"/>
    </source>
</evidence>
<accession>A0A347WFY0</accession>
<evidence type="ECO:0000256" key="1">
    <source>
        <dbReference type="SAM" id="Phobius"/>
    </source>
</evidence>
<dbReference type="EMBL" id="CP023037">
    <property type="protein sequence ID" value="AXY23773.1"/>
    <property type="molecule type" value="Genomic_DNA"/>
</dbReference>
<dbReference type="AlphaFoldDB" id="A0A347WFY0"/>
<keyword evidence="3" id="KW-1185">Reference proteome</keyword>
<keyword evidence="1" id="KW-1133">Transmembrane helix</keyword>
<organism evidence="2 3">
    <name type="scientific">Komagataeibacter saccharivorans</name>
    <dbReference type="NCBI Taxonomy" id="265959"/>
    <lineage>
        <taxon>Bacteria</taxon>
        <taxon>Pseudomonadati</taxon>
        <taxon>Pseudomonadota</taxon>
        <taxon>Alphaproteobacteria</taxon>
        <taxon>Acetobacterales</taxon>
        <taxon>Acetobacteraceae</taxon>
        <taxon>Komagataeibacter</taxon>
    </lineage>
</organism>
<feature type="transmembrane region" description="Helical" evidence="1">
    <location>
        <begin position="39"/>
        <end position="56"/>
    </location>
</feature>
<proteinExistence type="predicted"/>
<keyword evidence="1" id="KW-0472">Membrane</keyword>
<evidence type="ECO:0000313" key="2">
    <source>
        <dbReference type="EMBL" id="AXY23773.1"/>
    </source>
</evidence>
<sequence length="95" mass="10111">MMVAAILCGQCGMLLLAAGSIRGSGIILRRSLSHLLRRSIQAAGMLLLVLSLVLQLRAAQAPVIALITWPGWISIEIVLAALACTVLNDLRGPRR</sequence>
<dbReference type="Proteomes" id="UP000264120">
    <property type="component" value="Plasmid unnamed1"/>
</dbReference>